<dbReference type="Proteomes" id="UP000815325">
    <property type="component" value="Unassembled WGS sequence"/>
</dbReference>
<accession>A0ABQ7G5T0</accession>
<dbReference type="EMBL" id="MU070099">
    <property type="protein sequence ID" value="KAF5829931.1"/>
    <property type="molecule type" value="Genomic_DNA"/>
</dbReference>
<reference evidence="1" key="2">
    <citation type="submission" date="2020-06" db="EMBL/GenBank/DDBJ databases">
        <authorList>
            <consortium name="DOE Joint Genome Institute"/>
            <person name="Calhoun S."/>
            <person name="Polle J.E."/>
            <person name="Mckie-Krisberg Z."/>
            <person name="Prochnik S."/>
            <person name="Neofotis P."/>
            <person name="Yim W.C."/>
            <person name="Hathwaik L.T."/>
            <person name="Jenkins J."/>
            <person name="Molina H."/>
            <person name="Bunkenborg J."/>
            <person name="Grigoriev I.V."/>
            <person name="Barry K."/>
            <person name="Schmutz J."/>
            <person name="Jin E."/>
            <person name="Cushman J.C."/>
            <person name="Magnuson J.K."/>
        </authorList>
    </citation>
    <scope>NUCLEOTIDE SEQUENCE</scope>
    <source>
        <strain evidence="1">CCAP 19/18</strain>
    </source>
</reference>
<organism evidence="1 2">
    <name type="scientific">Dunaliella salina</name>
    <name type="common">Green alga</name>
    <name type="synonym">Protococcus salinus</name>
    <dbReference type="NCBI Taxonomy" id="3046"/>
    <lineage>
        <taxon>Eukaryota</taxon>
        <taxon>Viridiplantae</taxon>
        <taxon>Chlorophyta</taxon>
        <taxon>core chlorophytes</taxon>
        <taxon>Chlorophyceae</taxon>
        <taxon>CS clade</taxon>
        <taxon>Chlamydomonadales</taxon>
        <taxon>Dunaliellaceae</taxon>
        <taxon>Dunaliella</taxon>
    </lineage>
</organism>
<comment type="caution">
    <text evidence="1">The sequence shown here is derived from an EMBL/GenBank/DDBJ whole genome shotgun (WGS) entry which is preliminary data.</text>
</comment>
<sequence>MDRPCSDLFDSDTMLRLGSSGCSVTEDSRSTLHIELSGKATIMPGGSLSLKGDNTLLAHQVPNGQDDTNFDSTGSIQVAGAEDPVKPVARITDSAERVNELCPSQRGEGYEPVIISGVRSSDPSGRAFSTDRFWLSCW</sequence>
<dbReference type="EMBL" id="MU070099">
    <property type="protein sequence ID" value="KAF5829932.1"/>
    <property type="molecule type" value="Genomic_DNA"/>
</dbReference>
<gene>
    <name evidence="1" type="ORF">DUNSADRAFT_15311</name>
</gene>
<evidence type="ECO:0000313" key="1">
    <source>
        <dbReference type="EMBL" id="KAF5829931.1"/>
    </source>
</evidence>
<reference evidence="1" key="1">
    <citation type="submission" date="2017-08" db="EMBL/GenBank/DDBJ databases">
        <authorList>
            <person name="Polle J.E."/>
            <person name="Barry K."/>
            <person name="Cushman J."/>
            <person name="Schmutz J."/>
            <person name="Tran D."/>
            <person name="Hathwaick L.T."/>
            <person name="Yim W.C."/>
            <person name="Jenkins J."/>
            <person name="Mckie-Krisberg Z.M."/>
            <person name="Prochnik S."/>
            <person name="Lindquist E."/>
            <person name="Dockter R.B."/>
            <person name="Adam C."/>
            <person name="Molina H."/>
            <person name="Bunkerborg J."/>
            <person name="Jin E."/>
            <person name="Buchheim M."/>
            <person name="Magnuson J."/>
        </authorList>
    </citation>
    <scope>NUCLEOTIDE SEQUENCE</scope>
    <source>
        <strain evidence="1">CCAP 19/18</strain>
    </source>
</reference>
<name>A0ABQ7G5T0_DUNSA</name>
<protein>
    <recommendedName>
        <fullName evidence="3">Encoded protein</fullName>
    </recommendedName>
</protein>
<evidence type="ECO:0000313" key="2">
    <source>
        <dbReference type="Proteomes" id="UP000815325"/>
    </source>
</evidence>
<keyword evidence="2" id="KW-1185">Reference proteome</keyword>
<proteinExistence type="predicted"/>
<evidence type="ECO:0008006" key="3">
    <source>
        <dbReference type="Google" id="ProtNLM"/>
    </source>
</evidence>